<name>A0AAD4V157_PRUDU</name>
<feature type="compositionally biased region" description="Basic and acidic residues" evidence="2">
    <location>
        <begin position="44"/>
        <end position="54"/>
    </location>
</feature>
<evidence type="ECO:0000256" key="1">
    <source>
        <dbReference type="SAM" id="Coils"/>
    </source>
</evidence>
<keyword evidence="1" id="KW-0175">Coiled coil</keyword>
<dbReference type="AlphaFoldDB" id="A0AAD4V157"/>
<feature type="coiled-coil region" evidence="1">
    <location>
        <begin position="168"/>
        <end position="199"/>
    </location>
</feature>
<dbReference type="InterPro" id="IPR054722">
    <property type="entry name" value="PolX-like_BBD"/>
</dbReference>
<organism evidence="4 5">
    <name type="scientific">Prunus dulcis</name>
    <name type="common">Almond</name>
    <name type="synonym">Amygdalus dulcis</name>
    <dbReference type="NCBI Taxonomy" id="3755"/>
    <lineage>
        <taxon>Eukaryota</taxon>
        <taxon>Viridiplantae</taxon>
        <taxon>Streptophyta</taxon>
        <taxon>Embryophyta</taxon>
        <taxon>Tracheophyta</taxon>
        <taxon>Spermatophyta</taxon>
        <taxon>Magnoliopsida</taxon>
        <taxon>eudicotyledons</taxon>
        <taxon>Gunneridae</taxon>
        <taxon>Pentapetalae</taxon>
        <taxon>rosids</taxon>
        <taxon>fabids</taxon>
        <taxon>Rosales</taxon>
        <taxon>Rosaceae</taxon>
        <taxon>Amygdaloideae</taxon>
        <taxon>Amygdaleae</taxon>
        <taxon>Prunus</taxon>
    </lineage>
</organism>
<accession>A0AAD4V157</accession>
<keyword evidence="5" id="KW-1185">Reference proteome</keyword>
<dbReference type="Pfam" id="PF22936">
    <property type="entry name" value="Pol_BBD"/>
    <property type="match status" value="1"/>
</dbReference>
<feature type="region of interest" description="Disordered" evidence="2">
    <location>
        <begin position="44"/>
        <end position="68"/>
    </location>
</feature>
<evidence type="ECO:0000313" key="5">
    <source>
        <dbReference type="Proteomes" id="UP001054821"/>
    </source>
</evidence>
<dbReference type="EMBL" id="JAJFAZ020000007">
    <property type="protein sequence ID" value="KAI5316695.1"/>
    <property type="molecule type" value="Genomic_DNA"/>
</dbReference>
<evidence type="ECO:0000313" key="4">
    <source>
        <dbReference type="EMBL" id="KAI5316695.1"/>
    </source>
</evidence>
<comment type="caution">
    <text evidence="4">The sequence shown here is derived from an EMBL/GenBank/DDBJ whole genome shotgun (WGS) entry which is preliminary data.</text>
</comment>
<reference evidence="4 5" key="1">
    <citation type="journal article" date="2022" name="G3 (Bethesda)">
        <title>Whole-genome sequence and methylome profiling of the almond [Prunus dulcis (Mill.) D.A. Webb] cultivar 'Nonpareil'.</title>
        <authorList>
            <person name="D'Amico-Willman K.M."/>
            <person name="Ouma W.Z."/>
            <person name="Meulia T."/>
            <person name="Sideli G.M."/>
            <person name="Gradziel T.M."/>
            <person name="Fresnedo-Ramirez J."/>
        </authorList>
    </citation>
    <scope>NUCLEOTIDE SEQUENCE [LARGE SCALE GENOMIC DNA]</scope>
    <source>
        <strain evidence="4">Clone GOH B32 T37-40</strain>
    </source>
</reference>
<evidence type="ECO:0000259" key="3">
    <source>
        <dbReference type="Pfam" id="PF22936"/>
    </source>
</evidence>
<proteinExistence type="predicted"/>
<evidence type="ECO:0000256" key="2">
    <source>
        <dbReference type="SAM" id="MobiDB-lite"/>
    </source>
</evidence>
<protein>
    <recommendedName>
        <fullName evidence="3">Retrovirus-related Pol polyprotein from transposon TNT 1-94-like beta-barrel domain-containing protein</fullName>
    </recommendedName>
</protein>
<dbReference type="Proteomes" id="UP001054821">
    <property type="component" value="Chromosome 7"/>
</dbReference>
<feature type="domain" description="Retrovirus-related Pol polyprotein from transposon TNT 1-94-like beta-barrel" evidence="3">
    <location>
        <begin position="350"/>
        <end position="423"/>
    </location>
</feature>
<gene>
    <name evidence="4" type="ORF">L3X38_036402</name>
</gene>
<sequence>MVPPSTTVFPLIESTVPAAPPCSHKRRQSTSHFLHSLTAIFKIHNHDPRNDTRRSFPSRFRHPRGTTSHDNLIAAMGLDQLTTTDNLGSIVEQLHSFPPLPPRSIEDKPKVEDGQVIVNVQTLKEEEKVEPKADVKAKEALENSEGALADDEEIYGEDKEYDDDEYFEDLTEEAIEQLANEHKEEMAKLESELKVGRTKVKFWDFDEVKAMMITLLLFFEARQGQPNSMNRDIFDEVESMDQRGEPKEIEVMREVPQAEAYYRHLLGVALGPRVGKITEAFEKGTTGWQSSYDQRHYPCSRHLYSTLPPGHRLYFSHAHGLGYPTISCTSAVSRNFGKAFLAHDAVDASWIIDSSTTDHMTYNFDLFSTILLSHRDHVLTTNNPTAPITKVGSILLTPILPLDEVLLVPSLSGNLLSVPQVTEQLNCVVLMYPSIVLLHDIQTLEIFGHGTKMDVLHETTCPQTPQHNEVAKCKNGHIIATAHALPLGEATVEPVEPTVLDETTDLEETPALAKTTTLAKFEPASFIDGAKPIPPPASQIVPYQAPLDIPEVSTSIPPPASQIVIA</sequence>